<keyword evidence="3" id="KW-0862">Zinc</keyword>
<accession>A0A2I0WRT2</accession>
<dbReference type="PROSITE" id="PS50808">
    <property type="entry name" value="ZF_BED"/>
    <property type="match status" value="1"/>
</dbReference>
<dbReference type="GO" id="GO:0008270">
    <property type="term" value="F:zinc ion binding"/>
    <property type="evidence" value="ECO:0007669"/>
    <property type="project" value="UniProtKB-KW"/>
</dbReference>
<dbReference type="GO" id="GO:0005634">
    <property type="term" value="C:nucleus"/>
    <property type="evidence" value="ECO:0007669"/>
    <property type="project" value="TreeGrafter"/>
</dbReference>
<protein>
    <recommendedName>
        <fullName evidence="5">BED-type domain-containing protein</fullName>
    </recommendedName>
</protein>
<dbReference type="PANTHER" id="PTHR34396">
    <property type="entry name" value="OS03G0264950 PROTEIN-RELATED"/>
    <property type="match status" value="1"/>
</dbReference>
<evidence type="ECO:0000256" key="2">
    <source>
        <dbReference type="ARBA" id="ARBA00022771"/>
    </source>
</evidence>
<name>A0A2I0WRT2_9ASPA</name>
<evidence type="ECO:0000313" key="7">
    <source>
        <dbReference type="Proteomes" id="UP000233837"/>
    </source>
</evidence>
<sequence>MRIIHIMMTMRLTKRLKSGLMKIKWMIYIEEVDDVIGRNKRKKKRSKVWDVFKEVILPTRQKKGECVHCKKQLLIGVTDVTTQFKRHLDRCDARIRAIKKKKILHFQPSDIENSFSQSSQDDGLLTTFKYDHQKVREMIAHYILINENTFVWYPKRLIYEISIIFAIVGGRRR</sequence>
<keyword evidence="1" id="KW-0479">Metal-binding</keyword>
<keyword evidence="2 4" id="KW-0863">Zinc-finger</keyword>
<evidence type="ECO:0000256" key="4">
    <source>
        <dbReference type="PROSITE-ProRule" id="PRU00027"/>
    </source>
</evidence>
<dbReference type="Proteomes" id="UP000233837">
    <property type="component" value="Unassembled WGS sequence"/>
</dbReference>
<evidence type="ECO:0000313" key="6">
    <source>
        <dbReference type="EMBL" id="PKU78389.1"/>
    </source>
</evidence>
<dbReference type="GO" id="GO:0006357">
    <property type="term" value="P:regulation of transcription by RNA polymerase II"/>
    <property type="evidence" value="ECO:0007669"/>
    <property type="project" value="TreeGrafter"/>
</dbReference>
<evidence type="ECO:0000259" key="5">
    <source>
        <dbReference type="PROSITE" id="PS50808"/>
    </source>
</evidence>
<proteinExistence type="predicted"/>
<keyword evidence="7" id="KW-1185">Reference proteome</keyword>
<dbReference type="Pfam" id="PF02892">
    <property type="entry name" value="zf-BED"/>
    <property type="match status" value="1"/>
</dbReference>
<gene>
    <name evidence="6" type="ORF">MA16_Dca019439</name>
</gene>
<feature type="domain" description="BED-type" evidence="5">
    <location>
        <begin position="43"/>
        <end position="103"/>
    </location>
</feature>
<dbReference type="AlphaFoldDB" id="A0A2I0WRT2"/>
<reference evidence="6 7" key="2">
    <citation type="journal article" date="2017" name="Nature">
        <title>The Apostasia genome and the evolution of orchids.</title>
        <authorList>
            <person name="Zhang G.Q."/>
            <person name="Liu K.W."/>
            <person name="Li Z."/>
            <person name="Lohaus R."/>
            <person name="Hsiao Y.Y."/>
            <person name="Niu S.C."/>
            <person name="Wang J.Y."/>
            <person name="Lin Y.C."/>
            <person name="Xu Q."/>
            <person name="Chen L.J."/>
            <person name="Yoshida K."/>
            <person name="Fujiwara S."/>
            <person name="Wang Z.W."/>
            <person name="Zhang Y.Q."/>
            <person name="Mitsuda N."/>
            <person name="Wang M."/>
            <person name="Liu G.H."/>
            <person name="Pecoraro L."/>
            <person name="Huang H.X."/>
            <person name="Xiao X.J."/>
            <person name="Lin M."/>
            <person name="Wu X.Y."/>
            <person name="Wu W.L."/>
            <person name="Chen Y.Y."/>
            <person name="Chang S.B."/>
            <person name="Sakamoto S."/>
            <person name="Ohme-Takagi M."/>
            <person name="Yagi M."/>
            <person name="Zeng S.J."/>
            <person name="Shen C.Y."/>
            <person name="Yeh C.M."/>
            <person name="Luo Y.B."/>
            <person name="Tsai W.C."/>
            <person name="Van de Peer Y."/>
            <person name="Liu Z.J."/>
        </authorList>
    </citation>
    <scope>NUCLEOTIDE SEQUENCE [LARGE SCALE GENOMIC DNA]</scope>
    <source>
        <tissue evidence="6">The whole plant</tissue>
    </source>
</reference>
<dbReference type="SMART" id="SM00614">
    <property type="entry name" value="ZnF_BED"/>
    <property type="match status" value="1"/>
</dbReference>
<dbReference type="PANTHER" id="PTHR34396:SF25">
    <property type="entry name" value="BOUNDARY ELEMENT ASSOCIATED FACTOR"/>
    <property type="match status" value="1"/>
</dbReference>
<evidence type="ECO:0000256" key="3">
    <source>
        <dbReference type="ARBA" id="ARBA00022833"/>
    </source>
</evidence>
<reference evidence="6 7" key="1">
    <citation type="journal article" date="2016" name="Sci. Rep.">
        <title>The Dendrobium catenatum Lindl. genome sequence provides insights into polysaccharide synthase, floral development and adaptive evolution.</title>
        <authorList>
            <person name="Zhang G.Q."/>
            <person name="Xu Q."/>
            <person name="Bian C."/>
            <person name="Tsai W.C."/>
            <person name="Yeh C.M."/>
            <person name="Liu K.W."/>
            <person name="Yoshida K."/>
            <person name="Zhang L.S."/>
            <person name="Chang S.B."/>
            <person name="Chen F."/>
            <person name="Shi Y."/>
            <person name="Su Y.Y."/>
            <person name="Zhang Y.Q."/>
            <person name="Chen L.J."/>
            <person name="Yin Y."/>
            <person name="Lin M."/>
            <person name="Huang H."/>
            <person name="Deng H."/>
            <person name="Wang Z.W."/>
            <person name="Zhu S.L."/>
            <person name="Zhao X."/>
            <person name="Deng C."/>
            <person name="Niu S.C."/>
            <person name="Huang J."/>
            <person name="Wang M."/>
            <person name="Liu G.H."/>
            <person name="Yang H.J."/>
            <person name="Xiao X.J."/>
            <person name="Hsiao Y.Y."/>
            <person name="Wu W.L."/>
            <person name="Chen Y.Y."/>
            <person name="Mitsuda N."/>
            <person name="Ohme-Takagi M."/>
            <person name="Luo Y.B."/>
            <person name="Van de Peer Y."/>
            <person name="Liu Z.J."/>
        </authorList>
    </citation>
    <scope>NUCLEOTIDE SEQUENCE [LARGE SCALE GENOMIC DNA]</scope>
    <source>
        <tissue evidence="6">The whole plant</tissue>
    </source>
</reference>
<dbReference type="InterPro" id="IPR003656">
    <property type="entry name" value="Znf_BED"/>
</dbReference>
<organism evidence="6 7">
    <name type="scientific">Dendrobium catenatum</name>
    <dbReference type="NCBI Taxonomy" id="906689"/>
    <lineage>
        <taxon>Eukaryota</taxon>
        <taxon>Viridiplantae</taxon>
        <taxon>Streptophyta</taxon>
        <taxon>Embryophyta</taxon>
        <taxon>Tracheophyta</taxon>
        <taxon>Spermatophyta</taxon>
        <taxon>Magnoliopsida</taxon>
        <taxon>Liliopsida</taxon>
        <taxon>Asparagales</taxon>
        <taxon>Orchidaceae</taxon>
        <taxon>Epidendroideae</taxon>
        <taxon>Malaxideae</taxon>
        <taxon>Dendrobiinae</taxon>
        <taxon>Dendrobium</taxon>
    </lineage>
</organism>
<evidence type="ECO:0000256" key="1">
    <source>
        <dbReference type="ARBA" id="ARBA00022723"/>
    </source>
</evidence>
<dbReference type="InterPro" id="IPR053031">
    <property type="entry name" value="Cuticle_assoc_protein"/>
</dbReference>
<dbReference type="GO" id="GO:1990837">
    <property type="term" value="F:sequence-specific double-stranded DNA binding"/>
    <property type="evidence" value="ECO:0007669"/>
    <property type="project" value="TreeGrafter"/>
</dbReference>
<dbReference type="EMBL" id="KZ502457">
    <property type="protein sequence ID" value="PKU78389.1"/>
    <property type="molecule type" value="Genomic_DNA"/>
</dbReference>